<dbReference type="Pfam" id="PF12867">
    <property type="entry name" value="DinB_2"/>
    <property type="match status" value="1"/>
</dbReference>
<feature type="domain" description="DinB-like" evidence="1">
    <location>
        <begin position="12"/>
        <end position="150"/>
    </location>
</feature>
<dbReference type="SUPFAM" id="SSF109854">
    <property type="entry name" value="DinB/YfiT-like putative metalloenzymes"/>
    <property type="match status" value="1"/>
</dbReference>
<gene>
    <name evidence="2" type="ORF">J8H85_14575</name>
</gene>
<dbReference type="Gene3D" id="1.20.120.450">
    <property type="entry name" value="dinb family like domain"/>
    <property type="match status" value="1"/>
</dbReference>
<evidence type="ECO:0000313" key="3">
    <source>
        <dbReference type="Proteomes" id="UP000670776"/>
    </source>
</evidence>
<name>A0ABS4BWT4_9FLAO</name>
<evidence type="ECO:0000259" key="1">
    <source>
        <dbReference type="Pfam" id="PF12867"/>
    </source>
</evidence>
<dbReference type="RefSeq" id="WP_209655943.1">
    <property type="nucleotide sequence ID" value="NZ_JAGJCB010000016.1"/>
</dbReference>
<evidence type="ECO:0000313" key="2">
    <source>
        <dbReference type="EMBL" id="MBP0905061.1"/>
    </source>
</evidence>
<accession>A0ABS4BWT4</accession>
<comment type="caution">
    <text evidence="2">The sequence shown here is derived from an EMBL/GenBank/DDBJ whole genome shotgun (WGS) entry which is preliminary data.</text>
</comment>
<dbReference type="InterPro" id="IPR024775">
    <property type="entry name" value="DinB-like"/>
</dbReference>
<proteinExistence type="predicted"/>
<dbReference type="InterPro" id="IPR034660">
    <property type="entry name" value="DinB/YfiT-like"/>
</dbReference>
<organism evidence="2 3">
    <name type="scientific">Mariniflexile gromovii</name>
    <dbReference type="NCBI Taxonomy" id="362523"/>
    <lineage>
        <taxon>Bacteria</taxon>
        <taxon>Pseudomonadati</taxon>
        <taxon>Bacteroidota</taxon>
        <taxon>Flavobacteriia</taxon>
        <taxon>Flavobacteriales</taxon>
        <taxon>Flavobacteriaceae</taxon>
        <taxon>Mariniflexile</taxon>
    </lineage>
</organism>
<keyword evidence="3" id="KW-1185">Reference proteome</keyword>
<sequence length="173" mass="20278">MNFNLNKSIEILERTPVTLHHLLYNISNEWTLKNEGYETWSVFDVIGHLIHGEKTDWIPRVKTILSNKPDKSFPLYDRNAQFIESKNKTIKQLLDEFVQLRKQNISYLISKKISETDLNSKGIHTVFGEVTLAQLIATWMVHDLNHIAQISRIMANQYKKEVGPWIEYLTILK</sequence>
<reference evidence="2 3" key="1">
    <citation type="submission" date="2021-04" db="EMBL/GenBank/DDBJ databases">
        <title>Mariniflexile gromovii gen. nov., sp. nov., a gliding bacterium isolated from the sea urchin Strongylocentrotus intermedius.</title>
        <authorList>
            <person name="Ko S."/>
            <person name="Le V."/>
            <person name="Ahn C.-Y."/>
            <person name="Oh H.-M."/>
        </authorList>
    </citation>
    <scope>NUCLEOTIDE SEQUENCE [LARGE SCALE GENOMIC DNA]</scope>
    <source>
        <strain evidence="2 3">KCTC 12570</strain>
    </source>
</reference>
<dbReference type="EMBL" id="JAGJCB010000016">
    <property type="protein sequence ID" value="MBP0905061.1"/>
    <property type="molecule type" value="Genomic_DNA"/>
</dbReference>
<protein>
    <submittedName>
        <fullName evidence="2">DinB family protein</fullName>
    </submittedName>
</protein>
<dbReference type="Proteomes" id="UP000670776">
    <property type="component" value="Unassembled WGS sequence"/>
</dbReference>